<dbReference type="GO" id="GO:0004335">
    <property type="term" value="F:galactokinase activity"/>
    <property type="evidence" value="ECO:0007669"/>
    <property type="project" value="InterPro"/>
</dbReference>
<dbReference type="PANTHER" id="PTHR10457">
    <property type="entry name" value="MEVALONATE KINASE/GALACTOKINASE"/>
    <property type="match status" value="1"/>
</dbReference>
<dbReference type="EMBL" id="FN668688">
    <property type="protein sequence ID" value="CBK24516.2"/>
    <property type="molecule type" value="Genomic_DNA"/>
</dbReference>
<dbReference type="InterPro" id="IPR013750">
    <property type="entry name" value="GHMP_kinase_C_dom"/>
</dbReference>
<evidence type="ECO:0000259" key="4">
    <source>
        <dbReference type="Pfam" id="PF00288"/>
    </source>
</evidence>
<dbReference type="InterPro" id="IPR006206">
    <property type="entry name" value="Mevalonate/galactokinase"/>
</dbReference>
<dbReference type="InterPro" id="IPR014721">
    <property type="entry name" value="Ribsml_uS5_D2-typ_fold_subgr"/>
</dbReference>
<protein>
    <recommendedName>
        <fullName evidence="9">Galactokinase</fullName>
    </recommendedName>
</protein>
<dbReference type="OrthoDB" id="187738at2759"/>
<sequence length="488" mass="53928">MSSVPCYHRLEDVYDNVGEIQSRFTELNNLFEEKYHCKPDFYVRAPGRVNLIGEHIDYHGYSVFPMAIVNDMIIAVSSEENTSGATEFSVHNVNPKFASSTLPVDPKAPMSPEHNWSLYFQCGYKGAFDHFDTAHNPPRLLKIAMSGTVPPAAGVSSSSAFVVASCMATALANGMAFDKSSLAEACRVAEFYIGTMGGGMDQAISVHGIRGYASHIEFNPLKATPVQLPAGGVFVISNSFYQAPKAVTAATGYNLRVVEGRLAAKLIAKAFGLPRFLEYVTLRELQHDLGDKTLEEMQAIVKETLHETPYTTAEIEAELGELTQPRLFADRPAAAKVLEVNSSFKCQQRALHVLSEADRVLKFRAVCEDELPRKLERLGELMNESHASCDGLYECSCEQLNELVEIARSMWMMGMMRRRHGAIGSRLTGAGWGGCAVHLVKEEALEEFMKALREEYYVKHGFDEEQIKQGLFASKPGAGACYFEGIEF</sequence>
<dbReference type="PRINTS" id="PR00959">
    <property type="entry name" value="MEVGALKINASE"/>
</dbReference>
<evidence type="ECO:0008006" key="9">
    <source>
        <dbReference type="Google" id="ProtNLM"/>
    </source>
</evidence>
<evidence type="ECO:0000256" key="3">
    <source>
        <dbReference type="ARBA" id="ARBA00022840"/>
    </source>
</evidence>
<dbReference type="InterPro" id="IPR000705">
    <property type="entry name" value="Galactokinase"/>
</dbReference>
<keyword evidence="3" id="KW-0067">ATP-binding</keyword>
<dbReference type="PROSITE" id="PS00106">
    <property type="entry name" value="GALACTOKINASE"/>
    <property type="match status" value="1"/>
</dbReference>
<dbReference type="GO" id="GO:0005524">
    <property type="term" value="F:ATP binding"/>
    <property type="evidence" value="ECO:0007669"/>
    <property type="project" value="UniProtKB-KW"/>
</dbReference>
<dbReference type="SUPFAM" id="SSF54211">
    <property type="entry name" value="Ribosomal protein S5 domain 2-like"/>
    <property type="match status" value="1"/>
</dbReference>
<dbReference type="NCBIfam" id="TIGR00131">
    <property type="entry name" value="gal_kin"/>
    <property type="match status" value="1"/>
</dbReference>
<feature type="domain" description="GHMP kinase N-terminal" evidence="4">
    <location>
        <begin position="126"/>
        <end position="208"/>
    </location>
</feature>
<dbReference type="PIRSF" id="PIRSF000530">
    <property type="entry name" value="Galactokinase"/>
    <property type="match status" value="1"/>
</dbReference>
<proteinExistence type="inferred from homology"/>
<evidence type="ECO:0000313" key="7">
    <source>
        <dbReference type="EMBL" id="CBK24516.2"/>
    </source>
</evidence>
<dbReference type="InterPro" id="IPR019741">
    <property type="entry name" value="Galactokinase_CS"/>
</dbReference>
<dbReference type="GeneID" id="24921276"/>
<dbReference type="Pfam" id="PF08544">
    <property type="entry name" value="GHMP_kinases_C"/>
    <property type="match status" value="1"/>
</dbReference>
<dbReference type="Gene3D" id="3.30.70.3170">
    <property type="match status" value="1"/>
</dbReference>
<dbReference type="InterPro" id="IPR019539">
    <property type="entry name" value="GalKase_N"/>
</dbReference>
<feature type="domain" description="GHMP kinase C-terminal" evidence="5">
    <location>
        <begin position="374"/>
        <end position="457"/>
    </location>
</feature>
<dbReference type="Pfam" id="PF10509">
    <property type="entry name" value="GalKase_gal_bdg"/>
    <property type="match status" value="1"/>
</dbReference>
<keyword evidence="8" id="KW-1185">Reference proteome</keyword>
<keyword evidence="2" id="KW-0547">Nucleotide-binding</keyword>
<dbReference type="RefSeq" id="XP_012898564.1">
    <property type="nucleotide sequence ID" value="XM_013043110.1"/>
</dbReference>
<name>D8M8X7_BLAHO</name>
<dbReference type="GO" id="GO:0005829">
    <property type="term" value="C:cytosol"/>
    <property type="evidence" value="ECO:0007669"/>
    <property type="project" value="TreeGrafter"/>
</dbReference>
<comment type="similarity">
    <text evidence="1">Belongs to the GHMP kinase family. GalK subfamily.</text>
</comment>
<gene>
    <name evidence="7" type="ORF">GSBLH_T00004240001</name>
</gene>
<dbReference type="Proteomes" id="UP000008312">
    <property type="component" value="Unassembled WGS sequence"/>
</dbReference>
<evidence type="ECO:0000259" key="6">
    <source>
        <dbReference type="Pfam" id="PF10509"/>
    </source>
</evidence>
<dbReference type="InterPro" id="IPR006204">
    <property type="entry name" value="GHMP_kinase_N_dom"/>
</dbReference>
<evidence type="ECO:0000313" key="8">
    <source>
        <dbReference type="Proteomes" id="UP000008312"/>
    </source>
</evidence>
<dbReference type="InterPro" id="IPR036554">
    <property type="entry name" value="GHMP_kinase_C_sf"/>
</dbReference>
<dbReference type="Pfam" id="PF00288">
    <property type="entry name" value="GHMP_kinases_N"/>
    <property type="match status" value="1"/>
</dbReference>
<evidence type="ECO:0000256" key="1">
    <source>
        <dbReference type="ARBA" id="ARBA00006566"/>
    </source>
</evidence>
<organism evidence="7">
    <name type="scientific">Blastocystis hominis</name>
    <dbReference type="NCBI Taxonomy" id="12968"/>
    <lineage>
        <taxon>Eukaryota</taxon>
        <taxon>Sar</taxon>
        <taxon>Stramenopiles</taxon>
        <taxon>Bigyra</taxon>
        <taxon>Opalozoa</taxon>
        <taxon>Opalinata</taxon>
        <taxon>Blastocystidae</taxon>
        <taxon>Blastocystis</taxon>
    </lineage>
</organism>
<accession>D8M8X7</accession>
<dbReference type="PRINTS" id="PR00473">
    <property type="entry name" value="GALCTOKINASE"/>
</dbReference>
<dbReference type="AlphaFoldDB" id="D8M8X7"/>
<dbReference type="Gene3D" id="3.30.230.10">
    <property type="match status" value="1"/>
</dbReference>
<dbReference type="InParanoid" id="D8M8X7"/>
<dbReference type="Gene3D" id="1.20.1440.340">
    <property type="match status" value="1"/>
</dbReference>
<dbReference type="SUPFAM" id="SSF55060">
    <property type="entry name" value="GHMP Kinase, C-terminal domain"/>
    <property type="match status" value="1"/>
</dbReference>
<reference evidence="7" key="1">
    <citation type="submission" date="2010-02" db="EMBL/GenBank/DDBJ databases">
        <title>Sequencing and annotation of the Blastocystis hominis genome.</title>
        <authorList>
            <person name="Wincker P."/>
        </authorList>
    </citation>
    <scope>NUCLEOTIDE SEQUENCE</scope>
    <source>
        <strain evidence="7">Singapore isolate B</strain>
    </source>
</reference>
<evidence type="ECO:0000259" key="5">
    <source>
        <dbReference type="Pfam" id="PF08544"/>
    </source>
</evidence>
<evidence type="ECO:0000256" key="2">
    <source>
        <dbReference type="ARBA" id="ARBA00022741"/>
    </source>
</evidence>
<dbReference type="GO" id="GO:0006012">
    <property type="term" value="P:galactose metabolic process"/>
    <property type="evidence" value="ECO:0007669"/>
    <property type="project" value="InterPro"/>
</dbReference>
<feature type="domain" description="Galactokinase N-terminal" evidence="6">
    <location>
        <begin position="30"/>
        <end position="77"/>
    </location>
</feature>
<dbReference type="InterPro" id="IPR020568">
    <property type="entry name" value="Ribosomal_Su5_D2-typ_SF"/>
</dbReference>
<dbReference type="PANTHER" id="PTHR10457:SF7">
    <property type="entry name" value="GALACTOKINASE-RELATED"/>
    <property type="match status" value="1"/>
</dbReference>
<dbReference type="OMA" id="GFHDTYF"/>